<feature type="non-terminal residue" evidence="1">
    <location>
        <position position="111"/>
    </location>
</feature>
<evidence type="ECO:0000313" key="1">
    <source>
        <dbReference type="EMBL" id="CAI9610180.1"/>
    </source>
</evidence>
<name>A0ABN9GL85_9NEOB</name>
<evidence type="ECO:0000313" key="2">
    <source>
        <dbReference type="Proteomes" id="UP001162483"/>
    </source>
</evidence>
<organism evidence="1 2">
    <name type="scientific">Staurois parvus</name>
    <dbReference type="NCBI Taxonomy" id="386267"/>
    <lineage>
        <taxon>Eukaryota</taxon>
        <taxon>Metazoa</taxon>
        <taxon>Chordata</taxon>
        <taxon>Craniata</taxon>
        <taxon>Vertebrata</taxon>
        <taxon>Euteleostomi</taxon>
        <taxon>Amphibia</taxon>
        <taxon>Batrachia</taxon>
        <taxon>Anura</taxon>
        <taxon>Neobatrachia</taxon>
        <taxon>Ranoidea</taxon>
        <taxon>Ranidae</taxon>
        <taxon>Staurois</taxon>
    </lineage>
</organism>
<gene>
    <name evidence="1" type="ORF">SPARVUS_LOCUS14379952</name>
</gene>
<reference evidence="1" key="1">
    <citation type="submission" date="2023-05" db="EMBL/GenBank/DDBJ databases">
        <authorList>
            <person name="Stuckert A."/>
        </authorList>
    </citation>
    <scope>NUCLEOTIDE SEQUENCE</scope>
</reference>
<comment type="caution">
    <text evidence="1">The sequence shown here is derived from an EMBL/GenBank/DDBJ whole genome shotgun (WGS) entry which is preliminary data.</text>
</comment>
<dbReference type="EMBL" id="CATNWA010018901">
    <property type="protein sequence ID" value="CAI9610180.1"/>
    <property type="molecule type" value="Genomic_DNA"/>
</dbReference>
<proteinExistence type="predicted"/>
<protein>
    <submittedName>
        <fullName evidence="1">Uncharacterized protein</fullName>
    </submittedName>
</protein>
<sequence length="111" mass="12415">MISASQQLRPSIPPISQCYQSGPSVSVTHQCHLSVTIIAAYQCSIINAHQCRLISASYQCPSVLPIIATSSVLPHQRTSVKAKNYLFSKFYNKNTFSNFLLFFCLFIVQKI</sequence>
<keyword evidence="2" id="KW-1185">Reference proteome</keyword>
<dbReference type="Proteomes" id="UP001162483">
    <property type="component" value="Unassembled WGS sequence"/>
</dbReference>
<accession>A0ABN9GL85</accession>